<keyword evidence="4" id="KW-0732">Signal</keyword>
<comment type="subunit">
    <text evidence="2 4">Homodimer.</text>
</comment>
<evidence type="ECO:0000256" key="1">
    <source>
        <dbReference type="ARBA" id="ARBA00010746"/>
    </source>
</evidence>
<keyword evidence="6" id="KW-1185">Reference proteome</keyword>
<dbReference type="GO" id="GO:0009699">
    <property type="term" value="P:phenylpropanoid biosynthetic process"/>
    <property type="evidence" value="ECO:0007669"/>
    <property type="project" value="UniProtKB-ARBA"/>
</dbReference>
<dbReference type="EMBL" id="CAUOFW020001178">
    <property type="protein sequence ID" value="CAK9141813.1"/>
    <property type="molecule type" value="Genomic_DNA"/>
</dbReference>
<dbReference type="InterPro" id="IPR044859">
    <property type="entry name" value="Allene_oxi_cyc_Dirigent"/>
</dbReference>
<protein>
    <recommendedName>
        <fullName evidence="4">Dirigent protein</fullName>
    </recommendedName>
</protein>
<dbReference type="Proteomes" id="UP001642360">
    <property type="component" value="Unassembled WGS sequence"/>
</dbReference>
<keyword evidence="3 4" id="KW-0964">Secreted</keyword>
<name>A0ABC8R9Z5_9AQUA</name>
<feature type="chain" id="PRO_5044533988" description="Dirigent protein" evidence="4">
    <location>
        <begin position="17"/>
        <end position="190"/>
    </location>
</feature>
<evidence type="ECO:0000256" key="3">
    <source>
        <dbReference type="ARBA" id="ARBA00022525"/>
    </source>
</evidence>
<sequence length="190" mass="20758">MVKLSLALILCSMALAMPAVYGIAEGPKEVEEWFQKLSHAKPKLTKLHFYFLQKLNGEKLTAVTVAKANMTDTSPTTFGVINVIDDPMTVEPHWTSKVVGRAQGLYAVASLEEVSLSCFINFVFTEGDYNGSSLTLMGQNPLRHPVREMSIIGGSGVFRMARGVATFATLFFDVPAKNATVDVNIVALHY</sequence>
<feature type="signal peptide" evidence="4">
    <location>
        <begin position="1"/>
        <end position="16"/>
    </location>
</feature>
<organism evidence="5 6">
    <name type="scientific">Ilex paraguariensis</name>
    <name type="common">yerba mate</name>
    <dbReference type="NCBI Taxonomy" id="185542"/>
    <lineage>
        <taxon>Eukaryota</taxon>
        <taxon>Viridiplantae</taxon>
        <taxon>Streptophyta</taxon>
        <taxon>Embryophyta</taxon>
        <taxon>Tracheophyta</taxon>
        <taxon>Spermatophyta</taxon>
        <taxon>Magnoliopsida</taxon>
        <taxon>eudicotyledons</taxon>
        <taxon>Gunneridae</taxon>
        <taxon>Pentapetalae</taxon>
        <taxon>asterids</taxon>
        <taxon>campanulids</taxon>
        <taxon>Aquifoliales</taxon>
        <taxon>Aquifoliaceae</taxon>
        <taxon>Ilex</taxon>
    </lineage>
</organism>
<dbReference type="AlphaFoldDB" id="A0ABC8R9Z5"/>
<evidence type="ECO:0000256" key="2">
    <source>
        <dbReference type="ARBA" id="ARBA00011738"/>
    </source>
</evidence>
<reference evidence="5 6" key="1">
    <citation type="submission" date="2024-02" db="EMBL/GenBank/DDBJ databases">
        <authorList>
            <person name="Vignale AGUSTIN F."/>
            <person name="Sosa J E."/>
            <person name="Modenutti C."/>
        </authorList>
    </citation>
    <scope>NUCLEOTIDE SEQUENCE [LARGE SCALE GENOMIC DNA]</scope>
</reference>
<evidence type="ECO:0000256" key="4">
    <source>
        <dbReference type="RuleBase" id="RU363099"/>
    </source>
</evidence>
<dbReference type="GO" id="GO:0048046">
    <property type="term" value="C:apoplast"/>
    <property type="evidence" value="ECO:0007669"/>
    <property type="project" value="UniProtKB-SubCell"/>
</dbReference>
<dbReference type="Pfam" id="PF03018">
    <property type="entry name" value="Dirigent"/>
    <property type="match status" value="1"/>
</dbReference>
<dbReference type="Gene3D" id="2.40.480.10">
    <property type="entry name" value="Allene oxide cyclase-like"/>
    <property type="match status" value="1"/>
</dbReference>
<comment type="function">
    <text evidence="4">Dirigent proteins impart stereoselectivity on the phenoxy radical-coupling reaction, yielding optically active lignans from two molecules of coniferyl alcohol in the biosynthesis of lignans, flavonolignans, and alkaloids and thus plays a central role in plant secondary metabolism.</text>
</comment>
<proteinExistence type="inferred from homology"/>
<keyword evidence="4" id="KW-0052">Apoplast</keyword>
<comment type="caution">
    <text evidence="5">The sequence shown here is derived from an EMBL/GenBank/DDBJ whole genome shotgun (WGS) entry which is preliminary data.</text>
</comment>
<dbReference type="InterPro" id="IPR004265">
    <property type="entry name" value="Dirigent"/>
</dbReference>
<comment type="subcellular location">
    <subcellularLocation>
        <location evidence="4">Secreted</location>
        <location evidence="4">Extracellular space</location>
        <location evidence="4">Apoplast</location>
    </subcellularLocation>
</comment>
<dbReference type="PANTHER" id="PTHR21495">
    <property type="entry name" value="NUCLEOPORIN-RELATED"/>
    <property type="match status" value="1"/>
</dbReference>
<comment type="similarity">
    <text evidence="1 4">Belongs to the plant dirigent protein family.</text>
</comment>
<accession>A0ABC8R9Z5</accession>
<evidence type="ECO:0000313" key="5">
    <source>
        <dbReference type="EMBL" id="CAK9141813.1"/>
    </source>
</evidence>
<gene>
    <name evidence="5" type="ORF">ILEXP_LOCUS9441</name>
</gene>
<evidence type="ECO:0000313" key="6">
    <source>
        <dbReference type="Proteomes" id="UP001642360"/>
    </source>
</evidence>